<dbReference type="Pfam" id="PF18164">
    <property type="entry name" value="GNAT_C"/>
    <property type="match status" value="1"/>
</dbReference>
<evidence type="ECO:0000259" key="1">
    <source>
        <dbReference type="Pfam" id="PF18082"/>
    </source>
</evidence>
<dbReference type="InterPro" id="IPR041273">
    <property type="entry name" value="NAT_N"/>
</dbReference>
<evidence type="ECO:0008006" key="5">
    <source>
        <dbReference type="Google" id="ProtNLM"/>
    </source>
</evidence>
<keyword evidence="4" id="KW-1185">Reference proteome</keyword>
<evidence type="ECO:0000259" key="2">
    <source>
        <dbReference type="Pfam" id="PF18164"/>
    </source>
</evidence>
<protein>
    <recommendedName>
        <fullName evidence="5">Acyltransferase</fullName>
    </recommendedName>
</protein>
<dbReference type="RefSeq" id="WP_183318683.1">
    <property type="nucleotide sequence ID" value="NZ_JACHVQ010000001.1"/>
</dbReference>
<gene>
    <name evidence="3" type="ORF">FHU39_000509</name>
</gene>
<feature type="domain" description="GNAT-like C-terminal" evidence="2">
    <location>
        <begin position="156"/>
        <end position="311"/>
    </location>
</feature>
<dbReference type="Gene3D" id="3.40.630.120">
    <property type="match status" value="1"/>
</dbReference>
<comment type="caution">
    <text evidence="3">The sequence shown here is derived from an EMBL/GenBank/DDBJ whole genome shotgun (WGS) entry which is preliminary data.</text>
</comment>
<name>A0A839N5N4_9MICO</name>
<evidence type="ECO:0000313" key="3">
    <source>
        <dbReference type="EMBL" id="MBB2890525.1"/>
    </source>
</evidence>
<dbReference type="InterPro" id="IPR041644">
    <property type="entry name" value="GNAT_C"/>
</dbReference>
<evidence type="ECO:0000313" key="4">
    <source>
        <dbReference type="Proteomes" id="UP000559182"/>
    </source>
</evidence>
<dbReference type="Proteomes" id="UP000559182">
    <property type="component" value="Unassembled WGS sequence"/>
</dbReference>
<reference evidence="3 4" key="1">
    <citation type="submission" date="2020-08" db="EMBL/GenBank/DDBJ databases">
        <title>Sequencing the genomes of 1000 actinobacteria strains.</title>
        <authorList>
            <person name="Klenk H.-P."/>
        </authorList>
    </citation>
    <scope>NUCLEOTIDE SEQUENCE [LARGE SCALE GENOMIC DNA]</scope>
    <source>
        <strain evidence="3 4">DSM 105369</strain>
    </source>
</reference>
<organism evidence="3 4">
    <name type="scientific">Flexivirga oryzae</name>
    <dbReference type="NCBI Taxonomy" id="1794944"/>
    <lineage>
        <taxon>Bacteria</taxon>
        <taxon>Bacillati</taxon>
        <taxon>Actinomycetota</taxon>
        <taxon>Actinomycetes</taxon>
        <taxon>Micrococcales</taxon>
        <taxon>Dermacoccaceae</taxon>
        <taxon>Flexivirga</taxon>
    </lineage>
</organism>
<dbReference type="Pfam" id="PF18082">
    <property type="entry name" value="NAT_N"/>
    <property type="match status" value="1"/>
</dbReference>
<dbReference type="EMBL" id="JACHVQ010000001">
    <property type="protein sequence ID" value="MBB2890525.1"/>
    <property type="molecule type" value="Genomic_DNA"/>
</dbReference>
<proteinExistence type="predicted"/>
<accession>A0A839N5N4</accession>
<sequence>MTSEPTTDLLRARLTGPALHRALDYFAVQDPDRADFRTAARLIRQDPAALARVRDVVAQLRAGMGRILTMQQAFLPAVFDPQDPREPVEARFFYPVAFAATLPDVLAFHRSRAVPDSASRAVLADLGRHLRVFERTFGHTGLHVQNWFTLHLRGMIYDFGRLQANLQTLDFSPEQVRAAGVPVVPGSVVAGIHIPDSGPLAPSAVDASLARLRPFFDRHFPDFGPLTTAVCSSWLLDEQLLQLAPDTNIARFCARWEPIGEPTDGDESVRNFVFRRPDADPAELTATTSLERALLAHWASGGRMQVRSGWLKLPAPVPSDG</sequence>
<feature type="domain" description="N-acyltransferase N-terminal" evidence="1">
    <location>
        <begin position="19"/>
        <end position="154"/>
    </location>
</feature>
<dbReference type="AlphaFoldDB" id="A0A839N5N4"/>